<feature type="compositionally biased region" description="Polar residues" evidence="2">
    <location>
        <begin position="381"/>
        <end position="404"/>
    </location>
</feature>
<evidence type="ECO:0000256" key="1">
    <source>
        <dbReference type="SAM" id="Coils"/>
    </source>
</evidence>
<feature type="compositionally biased region" description="Low complexity" evidence="2">
    <location>
        <begin position="608"/>
        <end position="630"/>
    </location>
</feature>
<sequence>EDIQGLRKERDRLLDKLAEMEAETLAGRIKATKMQDQVEELCNVKKELEEQLKLALSQKLELNSRLHELHTKYSARNSSSSSETTTSRFSVATTIPVVSGNAITTFQQIPQQQHIMQGASGNQLSNNSTRYSTTSTISVTPSSTFTPVIVQARDLDDSKNIYTFPGDNTKQIKNNLNNLGRLDGLVSSPNRSSKVRVTDRKKIAAILLETNVLELQRHLLSVTIQNQVLKERLEQETKSNIYLMKKIDKSKEDIEDMRFQLEEKDIELEGTKAQLRVLESKTPSKLDFNIENNRSSSTIMLSSRDSPITPTQISTPSMKAMVPLAMEEIQQHSSSTESAQDQTERDSRTCLDTPKRSRPSKIPLPGSGTKSYLAPKPPTGRSPSAQKSPSGPVSNKSLSKSTGSLYGKSGPSSVKRDTQTPSSLNRPESAQSIRKDNSLGTNSRSSSSSIPISSKSTPSPHKISCSPLPKPKRDSLTSRVRHLDSLSRVQNTSSNVSNSNTNMNSSTTQLTSSTINIQKQLNSNTSSNKKDLSSSFTQGQLRDRKQGTTSVRRVSSASIGRGTGVDIQQSESDSGKIIAIRNMENASPHMDCSNAGRDLATKGTLSKPTTPTPNSTLFLTPSSSTSSSPTKRNYVANSNPVKLFSNTRPLTIPESATSVQPKSHDLIGEYLAKTCPPPAILKPSYTPSSPKSPDLLKLAYTHPQLLFDMEVDDDVDFDSRNNIIYEKNNEIEYVERDDEHIHSNKDIKVCSTKNIISKTSSNSRTNMVENNNTVYKNNNHNNYGSENMCKLVGKVNPKIAKTWEQLNAVSNKENVSGRLYSRSISNNSDDSDKLILDQPQENKSNFRVNKVVYSEESSDEYYDSIDDAQENNINDHIENTMSISQEDAGEEMAEIHSFDHYNRSWSFDSSELV</sequence>
<feature type="region of interest" description="Disordered" evidence="2">
    <location>
        <begin position="329"/>
        <end position="573"/>
    </location>
</feature>
<feature type="non-terminal residue" evidence="3">
    <location>
        <position position="1"/>
    </location>
</feature>
<keyword evidence="1" id="KW-0175">Coiled coil</keyword>
<feature type="compositionally biased region" description="Polar residues" evidence="2">
    <location>
        <begin position="419"/>
        <end position="442"/>
    </location>
</feature>
<evidence type="ECO:0000313" key="3">
    <source>
        <dbReference type="EMBL" id="JAI15685.1"/>
    </source>
</evidence>
<organism evidence="3">
    <name type="scientific">Tabanus bromius</name>
    <name type="common">Band-eyed brown horse fly</name>
    <dbReference type="NCBI Taxonomy" id="304241"/>
    <lineage>
        <taxon>Eukaryota</taxon>
        <taxon>Metazoa</taxon>
        <taxon>Ecdysozoa</taxon>
        <taxon>Arthropoda</taxon>
        <taxon>Hexapoda</taxon>
        <taxon>Insecta</taxon>
        <taxon>Pterygota</taxon>
        <taxon>Neoptera</taxon>
        <taxon>Endopterygota</taxon>
        <taxon>Diptera</taxon>
        <taxon>Brachycera</taxon>
        <taxon>Tabanomorpha</taxon>
        <taxon>Tabanoidea</taxon>
        <taxon>Tabanidae</taxon>
        <taxon>Tabanus</taxon>
    </lineage>
</organism>
<feature type="coiled-coil region" evidence="1">
    <location>
        <begin position="247"/>
        <end position="281"/>
    </location>
</feature>
<feature type="compositionally biased region" description="Polar residues" evidence="2">
    <location>
        <begin position="331"/>
        <end position="341"/>
    </location>
</feature>
<keyword evidence="3" id="KW-0808">Transferase</keyword>
<evidence type="ECO:0000256" key="2">
    <source>
        <dbReference type="SAM" id="MobiDB-lite"/>
    </source>
</evidence>
<dbReference type="EMBL" id="GDAI01001918">
    <property type="protein sequence ID" value="JAI15685.1"/>
    <property type="molecule type" value="mRNA"/>
</dbReference>
<feature type="compositionally biased region" description="Polar residues" evidence="2">
    <location>
        <begin position="547"/>
        <end position="558"/>
    </location>
</feature>
<protein>
    <submittedName>
        <fullName evidence="3">Putative serine/threonine-protein kinase nek3</fullName>
    </submittedName>
</protein>
<feature type="compositionally biased region" description="Basic and acidic residues" evidence="2">
    <location>
        <begin position="342"/>
        <end position="355"/>
    </location>
</feature>
<dbReference type="GO" id="GO:0016301">
    <property type="term" value="F:kinase activity"/>
    <property type="evidence" value="ECO:0007669"/>
    <property type="project" value="UniProtKB-KW"/>
</dbReference>
<keyword evidence="3" id="KW-0418">Kinase</keyword>
<feature type="compositionally biased region" description="Polar residues" evidence="2">
    <location>
        <begin position="515"/>
        <end position="540"/>
    </location>
</feature>
<accession>A0A0K8TP61</accession>
<feature type="region of interest" description="Disordered" evidence="2">
    <location>
        <begin position="587"/>
        <end position="634"/>
    </location>
</feature>
<dbReference type="AlphaFoldDB" id="A0A0K8TP61"/>
<proteinExistence type="evidence at transcript level"/>
<feature type="compositionally biased region" description="Low complexity" evidence="2">
    <location>
        <begin position="443"/>
        <end position="464"/>
    </location>
</feature>
<feature type="coiled-coil region" evidence="1">
    <location>
        <begin position="3"/>
        <end position="65"/>
    </location>
</feature>
<feature type="compositionally biased region" description="Basic and acidic residues" evidence="2">
    <location>
        <begin position="471"/>
        <end position="485"/>
    </location>
</feature>
<feature type="compositionally biased region" description="Low complexity" evidence="2">
    <location>
        <begin position="491"/>
        <end position="514"/>
    </location>
</feature>
<name>A0A0K8TP61_TABBR</name>
<reference evidence="3" key="1">
    <citation type="journal article" date="2015" name="Insect Biochem. Mol. Biol.">
        <title>An insight into the sialome of the horse fly, Tabanus bromius.</title>
        <authorList>
            <person name="Ribeiro J.M."/>
            <person name="Kazimirova M."/>
            <person name="Takac P."/>
            <person name="Andersen J.F."/>
            <person name="Francischetti I.M."/>
        </authorList>
    </citation>
    <scope>NUCLEOTIDE SEQUENCE</scope>
</reference>